<protein>
    <recommendedName>
        <fullName evidence="5">EF-hand domain-containing protein</fullName>
    </recommendedName>
</protein>
<sequence>MNNKIGIERTFASLNRFSKPDNLLYQEELIGPLIDRKSTFMSNQLGGQTEGRKQDVLGDFMNKVQQNPRILRMVKDKARKRGIYDDGIDYKQPLLHKNIQYYDQRIRPFQSIEDTRSRQSMDQHSRSFNQSLNQNLKDKFIDEKILDEHLKNQKIQWYMQKFVQIEEEENQQRLELIRLQQQRRQFQIDKIQRKATSKDHGGNGSIDNDLEMNQQIGQQLDDEIMSLTKSFKMNKQASIDTDNPYSTLYKPKSNQKFKKDNSNNRNMVNSSVDMLRMRRSTIDNHNQGNSDYKDMQNIKNKIYRYADQDPNNYLSLKSLDLSVDSMQSYQLSEISYMNQQNRRQKDYQKSRVPRIHKNSGNFEDNQDIIKARRDSNMLQKKELYKFNSKNKQSQKRINQNSPSQNQLNLPMIDKNAIQNYIQQPSSIALKFKNKSQNDDLESTNKIEKLKTLNLKILNVTEGKNSKVDQGVNQQLSQKQSGSNNHLPLQKKQSQIQSFILDKNSESFKNAYKFFHNQQDREFDRKKFKQCLIQDYGLFGLNHYKRMKKNQVRLLISHDIHNYHDSAEKVMNCNKEFFQRMFFSMLDMNQDGKLCDVDLFKCLQELNNEKLMILLNDDIQKVLQQLSKKRESQGKSDSVRLGINIMKYHGNLAKEHRKPFYLEDRVEKAKKFFKLVMERQNRQNNPDSEPIEEMDSEDEQLVFNKLLNQDFAEGTMGKVVLDPQRMNQDYKLAQKMASKEINYESFQTYLMDQVDTQRVVLTFEEFQEIEFSVFGLPRISIEFVSKITGQNYENMIYKKIKKQNQLSKLNKRRGNIIQVLSDLKDVQFSNEEREILYLKMRLKNFDFDRYELVFRQLCIDPGADYDHELRMTLKSCKKGLKLIYGEQGNDLLALIMFNYFSKGLKNYEVKFSQFMYSFIAELDLDTTRMNHLVFKMLDEDKDDNLSILDLLRIYVNLPKYCAFNDELRVIFRFYLENSVKPPLQFRRKIDYNFHLYKILVPLSCLSIELKELFIDKVNKMEIGEKNPDDLDDYLKFDDYQPSNRSVFYDMRAEDGKDLTDDVNDNEIRKYFKLFGEKINTENIEEMCKAFLGQNL</sequence>
<dbReference type="SUPFAM" id="SSF47473">
    <property type="entry name" value="EF-hand"/>
    <property type="match status" value="1"/>
</dbReference>
<evidence type="ECO:0000256" key="1">
    <source>
        <dbReference type="ARBA" id="ARBA00022837"/>
    </source>
</evidence>
<feature type="compositionally biased region" description="Polar residues" evidence="2">
    <location>
        <begin position="387"/>
        <end position="397"/>
    </location>
</feature>
<dbReference type="InterPro" id="IPR011992">
    <property type="entry name" value="EF-hand-dom_pair"/>
</dbReference>
<feature type="region of interest" description="Disordered" evidence="2">
    <location>
        <begin position="238"/>
        <end position="267"/>
    </location>
</feature>
<evidence type="ECO:0000256" key="2">
    <source>
        <dbReference type="SAM" id="MobiDB-lite"/>
    </source>
</evidence>
<accession>A0A078AIW6</accession>
<dbReference type="OrthoDB" id="10628233at2759"/>
<dbReference type="InterPro" id="IPR018247">
    <property type="entry name" value="EF_Hand_1_Ca_BS"/>
</dbReference>
<dbReference type="PROSITE" id="PS00018">
    <property type="entry name" value="EF_HAND_1"/>
    <property type="match status" value="2"/>
</dbReference>
<evidence type="ECO:0000313" key="4">
    <source>
        <dbReference type="Proteomes" id="UP000039865"/>
    </source>
</evidence>
<evidence type="ECO:0008006" key="5">
    <source>
        <dbReference type="Google" id="ProtNLM"/>
    </source>
</evidence>
<keyword evidence="1" id="KW-0106">Calcium</keyword>
<dbReference type="EMBL" id="CCKQ01009270">
    <property type="protein sequence ID" value="CDW80748.1"/>
    <property type="molecule type" value="Genomic_DNA"/>
</dbReference>
<feature type="region of interest" description="Disordered" evidence="2">
    <location>
        <begin position="386"/>
        <end position="407"/>
    </location>
</feature>
<dbReference type="AlphaFoldDB" id="A0A078AIW6"/>
<keyword evidence="4" id="KW-1185">Reference proteome</keyword>
<evidence type="ECO:0000313" key="3">
    <source>
        <dbReference type="EMBL" id="CDW80748.1"/>
    </source>
</evidence>
<dbReference type="Proteomes" id="UP000039865">
    <property type="component" value="Unassembled WGS sequence"/>
</dbReference>
<gene>
    <name evidence="3" type="primary">Contig11488.g581</name>
    <name evidence="3" type="ORF">STYLEM_9752</name>
</gene>
<feature type="region of interest" description="Disordered" evidence="2">
    <location>
        <begin position="340"/>
        <end position="361"/>
    </location>
</feature>
<organism evidence="3 4">
    <name type="scientific">Stylonychia lemnae</name>
    <name type="common">Ciliate</name>
    <dbReference type="NCBI Taxonomy" id="5949"/>
    <lineage>
        <taxon>Eukaryota</taxon>
        <taxon>Sar</taxon>
        <taxon>Alveolata</taxon>
        <taxon>Ciliophora</taxon>
        <taxon>Intramacronucleata</taxon>
        <taxon>Spirotrichea</taxon>
        <taxon>Stichotrichia</taxon>
        <taxon>Sporadotrichida</taxon>
        <taxon>Oxytrichidae</taxon>
        <taxon>Stylonychinae</taxon>
        <taxon>Stylonychia</taxon>
    </lineage>
</organism>
<proteinExistence type="predicted"/>
<dbReference type="InParanoid" id="A0A078AIW6"/>
<name>A0A078AIW6_STYLE</name>
<feature type="compositionally biased region" description="Low complexity" evidence="2">
    <location>
        <begin position="398"/>
        <end position="407"/>
    </location>
</feature>
<reference evidence="3 4" key="1">
    <citation type="submission" date="2014-06" db="EMBL/GenBank/DDBJ databases">
        <authorList>
            <person name="Swart Estienne"/>
        </authorList>
    </citation>
    <scope>NUCLEOTIDE SEQUENCE [LARGE SCALE GENOMIC DNA]</scope>
    <source>
        <strain evidence="3 4">130c</strain>
    </source>
</reference>